<comment type="caution">
    <text evidence="1">The sequence shown here is derived from an EMBL/GenBank/DDBJ whole genome shotgun (WGS) entry which is preliminary data.</text>
</comment>
<dbReference type="Proteomes" id="UP000037943">
    <property type="component" value="Unassembled WGS sequence"/>
</dbReference>
<gene>
    <name evidence="1" type="ORF">AC499_0574</name>
</gene>
<organism evidence="1 2">
    <name type="scientific">Pseudomonas amygdali pv. lachrymans</name>
    <name type="common">Pseudomonas syringae pv. lachrymans</name>
    <dbReference type="NCBI Taxonomy" id="53707"/>
    <lineage>
        <taxon>Bacteria</taxon>
        <taxon>Pseudomonadati</taxon>
        <taxon>Pseudomonadota</taxon>
        <taxon>Gammaproteobacteria</taxon>
        <taxon>Pseudomonadales</taxon>
        <taxon>Pseudomonadaceae</taxon>
        <taxon>Pseudomonas</taxon>
        <taxon>Pseudomonas amygdali</taxon>
    </lineage>
</organism>
<evidence type="ECO:0000313" key="2">
    <source>
        <dbReference type="Proteomes" id="UP000037943"/>
    </source>
</evidence>
<accession>A0ABR5KRN7</accession>
<evidence type="ECO:0000313" key="1">
    <source>
        <dbReference type="EMBL" id="KPC17372.1"/>
    </source>
</evidence>
<name>A0ABR5KRN7_PSEAV</name>
<protein>
    <submittedName>
        <fullName evidence="1">Uncharacterized protein</fullName>
    </submittedName>
</protein>
<proteinExistence type="predicted"/>
<dbReference type="EMBL" id="LGLK01000057">
    <property type="protein sequence ID" value="KPC17372.1"/>
    <property type="molecule type" value="Genomic_DNA"/>
</dbReference>
<keyword evidence="2" id="KW-1185">Reference proteome</keyword>
<reference evidence="1 2" key="1">
    <citation type="submission" date="2015-10" db="EMBL/GenBank/DDBJ databases">
        <title>Comparative genomics and high-throughput reverse genetic screens identify a new phytobacterial MAMP and an Arabidopsis receptor required for immune elicitation.</title>
        <authorList>
            <person name="Mott G.A."/>
            <person name="Thakur S."/>
            <person name="Wang P.W."/>
            <person name="Desveaux D."/>
            <person name="Guttman D.S."/>
        </authorList>
    </citation>
    <scope>NUCLEOTIDE SEQUENCE [LARGE SCALE GENOMIC DNA]</scope>
    <source>
        <strain evidence="1 2">107</strain>
    </source>
</reference>
<sequence>MMRIFWIRDKSTSFKSKCFGCFLVLIVWPYLLKKMSTASATGSS</sequence>